<dbReference type="AlphaFoldDB" id="A0A1M7RQ15"/>
<evidence type="ECO:0000313" key="2">
    <source>
        <dbReference type="EMBL" id="SHN48186.1"/>
    </source>
</evidence>
<evidence type="ECO:0000256" key="1">
    <source>
        <dbReference type="SAM" id="MobiDB-lite"/>
    </source>
</evidence>
<dbReference type="STRING" id="134849.SAMN05443668_1364"/>
<dbReference type="EMBL" id="FRCS01000036">
    <property type="protein sequence ID" value="SHN48186.1"/>
    <property type="molecule type" value="Genomic_DNA"/>
</dbReference>
<accession>A0A1M7RQ15</accession>
<evidence type="ECO:0000313" key="3">
    <source>
        <dbReference type="Proteomes" id="UP000184440"/>
    </source>
</evidence>
<keyword evidence="3" id="KW-1185">Reference proteome</keyword>
<organism evidence="2 3">
    <name type="scientific">Cryptosporangium aurantiacum</name>
    <dbReference type="NCBI Taxonomy" id="134849"/>
    <lineage>
        <taxon>Bacteria</taxon>
        <taxon>Bacillati</taxon>
        <taxon>Actinomycetota</taxon>
        <taxon>Actinomycetes</taxon>
        <taxon>Cryptosporangiales</taxon>
        <taxon>Cryptosporangiaceae</taxon>
        <taxon>Cryptosporangium</taxon>
    </lineage>
</organism>
<dbReference type="Proteomes" id="UP000184440">
    <property type="component" value="Unassembled WGS sequence"/>
</dbReference>
<protein>
    <submittedName>
        <fullName evidence="2">Uncharacterized protein</fullName>
    </submittedName>
</protein>
<reference evidence="2 3" key="1">
    <citation type="submission" date="2016-11" db="EMBL/GenBank/DDBJ databases">
        <authorList>
            <person name="Jaros S."/>
            <person name="Januszkiewicz K."/>
            <person name="Wedrychowicz H."/>
        </authorList>
    </citation>
    <scope>NUCLEOTIDE SEQUENCE [LARGE SCALE GENOMIC DNA]</scope>
    <source>
        <strain evidence="2 3">DSM 46144</strain>
    </source>
</reference>
<proteinExistence type="predicted"/>
<sequence length="157" mass="17505">MSVRYDPTGARNHGTPTWPLGYAPAGLVTRRQLRLRGLCPGRGNEPVGQLRFTYRGRPCFAYLYRLDQARPKRTATPAVLEALDRAMAARRWCPTCKTHKPYCIPTSLGECPEHQYPDPATAPTSTDVRDEPAPHCQEERRPAATPTPYEGSEAARS</sequence>
<feature type="region of interest" description="Disordered" evidence="1">
    <location>
        <begin position="114"/>
        <end position="157"/>
    </location>
</feature>
<name>A0A1M7RQ15_9ACTN</name>
<dbReference type="InterPro" id="IPR048142">
    <property type="entry name" value="QRL_CxxC_CxxC"/>
</dbReference>
<feature type="compositionally biased region" description="Basic and acidic residues" evidence="1">
    <location>
        <begin position="127"/>
        <end position="142"/>
    </location>
</feature>
<gene>
    <name evidence="2" type="ORF">SAMN05443668_1364</name>
</gene>
<dbReference type="NCBIfam" id="NF041638">
    <property type="entry name" value="QRL_CxxC_CxxC"/>
    <property type="match status" value="1"/>
</dbReference>